<evidence type="ECO:0000313" key="2">
    <source>
        <dbReference type="EMBL" id="KGE88330.1"/>
    </source>
</evidence>
<dbReference type="OrthoDB" id="1032983at2"/>
<dbReference type="Proteomes" id="UP000029736">
    <property type="component" value="Unassembled WGS sequence"/>
</dbReference>
<dbReference type="PANTHER" id="PTHR34825">
    <property type="entry name" value="CONSERVED PROTEIN, WITH A WEAK D-GALACTARATE DEHYDRATASE/ALTRONATE HYDROLASE DOMAIN"/>
    <property type="match status" value="1"/>
</dbReference>
<keyword evidence="3" id="KW-1185">Reference proteome</keyword>
<dbReference type="Pfam" id="PF09820">
    <property type="entry name" value="AAA-ATPase_like"/>
    <property type="match status" value="1"/>
</dbReference>
<evidence type="ECO:0000313" key="3">
    <source>
        <dbReference type="Proteomes" id="UP000029736"/>
    </source>
</evidence>
<dbReference type="PANTHER" id="PTHR34825:SF2">
    <property type="entry name" value="AAA-ATPASE-LIKE DOMAIN-CONTAINING PROTEIN"/>
    <property type="match status" value="1"/>
</dbReference>
<dbReference type="STRING" id="1524460.IX84_08990"/>
<dbReference type="InterPro" id="IPR012547">
    <property type="entry name" value="PDDEXK_9"/>
</dbReference>
<gene>
    <name evidence="2" type="ORF">IX84_08990</name>
</gene>
<comment type="caution">
    <text evidence="2">The sequence shown here is derived from an EMBL/GenBank/DDBJ whole genome shotgun (WGS) entry which is preliminary data.</text>
</comment>
<organism evidence="2 3">
    <name type="scientific">Phaeodactylibacter xiamenensis</name>
    <dbReference type="NCBI Taxonomy" id="1524460"/>
    <lineage>
        <taxon>Bacteria</taxon>
        <taxon>Pseudomonadati</taxon>
        <taxon>Bacteroidota</taxon>
        <taxon>Saprospiria</taxon>
        <taxon>Saprospirales</taxon>
        <taxon>Haliscomenobacteraceae</taxon>
        <taxon>Phaeodactylibacter</taxon>
    </lineage>
</organism>
<reference evidence="2 3" key="1">
    <citation type="journal article" date="2014" name="Int. J. Syst. Evol. Microbiol.">
        <title>Phaeodactylibacter xiamenensis gen. nov., sp. nov., a member of the family Saprospiraceae isolated from the marine alga Phaeodactylum tricornutum.</title>
        <authorList>
            <person name="Chen Z.Jr."/>
            <person name="Lei X."/>
            <person name="Lai Q."/>
            <person name="Li Y."/>
            <person name="Zhang B."/>
            <person name="Zhang J."/>
            <person name="Zhang H."/>
            <person name="Yang L."/>
            <person name="Zheng W."/>
            <person name="Tian Y."/>
            <person name="Yu Z."/>
            <person name="Xu H.Jr."/>
            <person name="Zheng T."/>
        </authorList>
    </citation>
    <scope>NUCLEOTIDE SEQUENCE [LARGE SCALE GENOMIC DNA]</scope>
    <source>
        <strain evidence="2 3">KD52</strain>
    </source>
</reference>
<dbReference type="Pfam" id="PF08011">
    <property type="entry name" value="PDDEXK_9"/>
    <property type="match status" value="1"/>
</dbReference>
<dbReference type="EMBL" id="JPOS01000019">
    <property type="protein sequence ID" value="KGE88330.1"/>
    <property type="molecule type" value="Genomic_DNA"/>
</dbReference>
<sequence>MAKVKFPYGVSDFSIIASNGYTYVDRTQFIEHLDELNTRYHSFLRPRRFGKSLALSVMEHYYGKVHKDRFEQLFGPYYIGQNPTPQANAYIVLKFDFSGVVTGTTDNLPQIFTNQVKESILKSLAPYSATFPNGALQALDQAANASEALNITFRLIVTHCPEEKLFVLIDEYDHFTNEIIAFNYNDFEAIVSQNGFVRKFYEILKQGTGSGVVDRIFITGVSPITLDSLTSGYNIGSDLTLDLQMHTFMGFTEREVSGLLQMAGVSNDELDQIMADVQTWYNGYRFSHKTHEKLYNPDMVLYFASAYAQYGEYPEELLDANVVSDYGKMRRMFRVGNEVANYEVIEDILGGGTVKEKITRIFSFERHWAKADFASLLFYMGLLTIKGSELGFIDFGIPNHVIKGLYYNFFQQSLLQRTELQVDDLRVNQRVSTLALENDMRPLAESLELVLKRLDNRDARGFDEKAIKVALLSLLVPPEIYAVYSEYAIGQGYADIALLRRPPILQPKRQHLIELKYLRKREQAGLEEKAAEGRAQLQRYLAHPDITRHGDFCGWLLVVVGYEVALLEEVRLPN</sequence>
<dbReference type="InterPro" id="IPR018631">
    <property type="entry name" value="AAA-ATPase-like_dom"/>
</dbReference>
<proteinExistence type="predicted"/>
<accession>A0A098S8A2</accession>
<name>A0A098S8A2_9BACT</name>
<dbReference type="AlphaFoldDB" id="A0A098S8A2"/>
<feature type="domain" description="AAA-ATPase-like" evidence="1">
    <location>
        <begin position="7"/>
        <end position="230"/>
    </location>
</feature>
<dbReference type="RefSeq" id="WP_044218881.1">
    <property type="nucleotide sequence ID" value="NZ_JBKAGJ010000017.1"/>
</dbReference>
<evidence type="ECO:0000259" key="1">
    <source>
        <dbReference type="Pfam" id="PF09820"/>
    </source>
</evidence>
<protein>
    <recommendedName>
        <fullName evidence="1">AAA-ATPase-like domain-containing protein</fullName>
    </recommendedName>
</protein>